<dbReference type="Proteomes" id="UP000799767">
    <property type="component" value="Unassembled WGS sequence"/>
</dbReference>
<proteinExistence type="inferred from homology"/>
<keyword evidence="3 6" id="KW-0326">Glycosidase</keyword>
<dbReference type="GO" id="GO:0005975">
    <property type="term" value="P:carbohydrate metabolic process"/>
    <property type="evidence" value="ECO:0007669"/>
    <property type="project" value="InterPro"/>
</dbReference>
<dbReference type="OrthoDB" id="3879658at2759"/>
<reference evidence="8" key="1">
    <citation type="journal article" date="2020" name="Stud. Mycol.">
        <title>101 Dothideomycetes genomes: a test case for predicting lifestyles and emergence of pathogens.</title>
        <authorList>
            <person name="Haridas S."/>
            <person name="Albert R."/>
            <person name="Binder M."/>
            <person name="Bloem J."/>
            <person name="Labutti K."/>
            <person name="Salamov A."/>
            <person name="Andreopoulos B."/>
            <person name="Baker S."/>
            <person name="Barry K."/>
            <person name="Bills G."/>
            <person name="Bluhm B."/>
            <person name="Cannon C."/>
            <person name="Castanera R."/>
            <person name="Culley D."/>
            <person name="Daum C."/>
            <person name="Ezra D."/>
            <person name="Gonzalez J."/>
            <person name="Henrissat B."/>
            <person name="Kuo A."/>
            <person name="Liang C."/>
            <person name="Lipzen A."/>
            <person name="Lutzoni F."/>
            <person name="Magnuson J."/>
            <person name="Mondo S."/>
            <person name="Nolan M."/>
            <person name="Ohm R."/>
            <person name="Pangilinan J."/>
            <person name="Park H.-J."/>
            <person name="Ramirez L."/>
            <person name="Alfaro M."/>
            <person name="Sun H."/>
            <person name="Tritt A."/>
            <person name="Yoshinaga Y."/>
            <person name="Zwiers L.-H."/>
            <person name="Turgeon B."/>
            <person name="Goodwin S."/>
            <person name="Spatafora J."/>
            <person name="Crous P."/>
            <person name="Grigoriev I."/>
        </authorList>
    </citation>
    <scope>NUCLEOTIDE SEQUENCE</scope>
    <source>
        <strain evidence="8">CBS 113389</strain>
    </source>
</reference>
<dbReference type="InterPro" id="IPR006710">
    <property type="entry name" value="Glyco_hydro_43"/>
</dbReference>
<sequence length="344" mass="36280">MFFSTFAPIPLSLIALAAITDASPSLHQLALRDTMAYNVLDGQNFPDPSSITIGGVTYVFGTTTAGLNIAMTKNKNFDDSGTWDQTLEDPFPTDNVPAYSNWATADTTWAPDVSQLTDYDGSFAMYYAAALKSNSAVHCTGLARSGTVTGPYNDSSTEPMICPESAGGAIDASGFLDPTSKLRYVVYKIDGPAANNGGYCASTSYTSPNTSLMLIQTESDGYTRVAGPVNLYNNDGVADSYNIEAPVIRYSGGTYFLFFSSGCTSSNSYTVSYVTATNIWGPYGDRKLLLGTGDDGLYGPGGATPDSATGNFVYHSLEQSNNIGAGRQLNTASWAANGDSITLS</sequence>
<dbReference type="PANTHER" id="PTHR42812:SF5">
    <property type="entry name" value="ENDO-ARABINASE"/>
    <property type="match status" value="1"/>
</dbReference>
<feature type="active site" description="Proton donor" evidence="4">
    <location>
        <position position="244"/>
    </location>
</feature>
<evidence type="ECO:0000313" key="9">
    <source>
        <dbReference type="Proteomes" id="UP000799767"/>
    </source>
</evidence>
<evidence type="ECO:0000256" key="3">
    <source>
        <dbReference type="ARBA" id="ARBA00023295"/>
    </source>
</evidence>
<accession>A0A6A6Q8K7</accession>
<evidence type="ECO:0000256" key="6">
    <source>
        <dbReference type="RuleBase" id="RU361187"/>
    </source>
</evidence>
<feature type="site" description="Important for catalytic activity, responsible for pKa modulation of the active site Glu and correct orientation of both the proton donor and substrate" evidence="5">
    <location>
        <position position="171"/>
    </location>
</feature>
<keyword evidence="2 6" id="KW-0378">Hydrolase</keyword>
<gene>
    <name evidence="8" type="ORF">BDY17DRAFT_16913</name>
</gene>
<evidence type="ECO:0000313" key="8">
    <source>
        <dbReference type="EMBL" id="KAF2487707.1"/>
    </source>
</evidence>
<dbReference type="RefSeq" id="XP_033594276.1">
    <property type="nucleotide sequence ID" value="XM_033729795.1"/>
</dbReference>
<evidence type="ECO:0000256" key="2">
    <source>
        <dbReference type="ARBA" id="ARBA00022801"/>
    </source>
</evidence>
<dbReference type="CDD" id="cd08999">
    <property type="entry name" value="GH43_ABN-like"/>
    <property type="match status" value="1"/>
</dbReference>
<dbReference type="AlphaFoldDB" id="A0A6A6Q8K7"/>
<dbReference type="InterPro" id="IPR023296">
    <property type="entry name" value="Glyco_hydro_beta-prop_sf"/>
</dbReference>
<dbReference type="Gene3D" id="2.115.10.20">
    <property type="entry name" value="Glycosyl hydrolase domain, family 43"/>
    <property type="match status" value="1"/>
</dbReference>
<feature type="chain" id="PRO_5025692259" evidence="7">
    <location>
        <begin position="23"/>
        <end position="344"/>
    </location>
</feature>
<dbReference type="InterPro" id="IPR051795">
    <property type="entry name" value="Glycosyl_Hydrlase_43"/>
</dbReference>
<feature type="signal peptide" evidence="7">
    <location>
        <begin position="1"/>
        <end position="22"/>
    </location>
</feature>
<keyword evidence="9" id="KW-1185">Reference proteome</keyword>
<comment type="similarity">
    <text evidence="1 6">Belongs to the glycosyl hydrolase 43 family.</text>
</comment>
<evidence type="ECO:0000256" key="1">
    <source>
        <dbReference type="ARBA" id="ARBA00009865"/>
    </source>
</evidence>
<dbReference type="Pfam" id="PF04616">
    <property type="entry name" value="Glyco_hydro_43"/>
    <property type="match status" value="1"/>
</dbReference>
<keyword evidence="7" id="KW-0732">Signal</keyword>
<evidence type="ECO:0000256" key="7">
    <source>
        <dbReference type="SAM" id="SignalP"/>
    </source>
</evidence>
<dbReference type="EMBL" id="MU001631">
    <property type="protein sequence ID" value="KAF2487707.1"/>
    <property type="molecule type" value="Genomic_DNA"/>
</dbReference>
<dbReference type="GO" id="GO:0004553">
    <property type="term" value="F:hydrolase activity, hydrolyzing O-glycosyl compounds"/>
    <property type="evidence" value="ECO:0007669"/>
    <property type="project" value="InterPro"/>
</dbReference>
<organism evidence="8 9">
    <name type="scientific">Neohortaea acidophila</name>
    <dbReference type="NCBI Taxonomy" id="245834"/>
    <lineage>
        <taxon>Eukaryota</taxon>
        <taxon>Fungi</taxon>
        <taxon>Dikarya</taxon>
        <taxon>Ascomycota</taxon>
        <taxon>Pezizomycotina</taxon>
        <taxon>Dothideomycetes</taxon>
        <taxon>Dothideomycetidae</taxon>
        <taxon>Mycosphaerellales</taxon>
        <taxon>Teratosphaeriaceae</taxon>
        <taxon>Neohortaea</taxon>
    </lineage>
</organism>
<feature type="active site" description="Proton acceptor" evidence="4">
    <location>
        <position position="47"/>
    </location>
</feature>
<name>A0A6A6Q8K7_9PEZI</name>
<dbReference type="GeneID" id="54470797"/>
<dbReference type="SUPFAM" id="SSF75005">
    <property type="entry name" value="Arabinanase/levansucrase/invertase"/>
    <property type="match status" value="1"/>
</dbReference>
<dbReference type="PANTHER" id="PTHR42812">
    <property type="entry name" value="BETA-XYLOSIDASE"/>
    <property type="match status" value="1"/>
</dbReference>
<protein>
    <submittedName>
        <fullName evidence="8">Glycosyl hydrolase</fullName>
    </submittedName>
</protein>
<evidence type="ECO:0000256" key="4">
    <source>
        <dbReference type="PIRSR" id="PIRSR606710-1"/>
    </source>
</evidence>
<evidence type="ECO:0000256" key="5">
    <source>
        <dbReference type="PIRSR" id="PIRSR606710-2"/>
    </source>
</evidence>